<protein>
    <submittedName>
        <fullName evidence="1">Uncharacterized protein</fullName>
    </submittedName>
</protein>
<reference evidence="1 2" key="1">
    <citation type="submission" date="2016-12" db="EMBL/GenBank/DDBJ databases">
        <title>Trade-off between light-utilization and light-protection in marine flavobacteria.</title>
        <authorList>
            <person name="Kumagai Y."/>
            <person name="Yoshizawa S."/>
            <person name="Kogure K."/>
            <person name="Iwasaki W."/>
        </authorList>
    </citation>
    <scope>NUCLEOTIDE SEQUENCE [LARGE SCALE GENOMIC DNA]</scope>
    <source>
        <strain evidence="1 2">KCTC 22729</strain>
    </source>
</reference>
<proteinExistence type="predicted"/>
<dbReference type="OrthoDB" id="1203143at2"/>
<dbReference type="EMBL" id="MSCL01000001">
    <property type="protein sequence ID" value="PQJ75135.1"/>
    <property type="molecule type" value="Genomic_DNA"/>
</dbReference>
<comment type="caution">
    <text evidence="1">The sequence shown here is derived from an EMBL/GenBank/DDBJ whole genome shotgun (WGS) entry which is preliminary data.</text>
</comment>
<organism evidence="1 2">
    <name type="scientific">Polaribacter gangjinensis</name>
    <dbReference type="NCBI Taxonomy" id="574710"/>
    <lineage>
        <taxon>Bacteria</taxon>
        <taxon>Pseudomonadati</taxon>
        <taxon>Bacteroidota</taxon>
        <taxon>Flavobacteriia</taxon>
        <taxon>Flavobacteriales</taxon>
        <taxon>Flavobacteriaceae</taxon>
    </lineage>
</organism>
<dbReference type="AlphaFoldDB" id="A0A2S7WBX9"/>
<dbReference type="Proteomes" id="UP000237608">
    <property type="component" value="Unassembled WGS sequence"/>
</dbReference>
<sequence>MIQTTDKKEIVIQNNTIQKEIPSPDKSKVLVLEYVDKMEIPISFNYRVIDVQSKKELISGIFSGVKMEWETNTSIKAHSYIGIVEKDNQNPEKLFEIIKVE</sequence>
<dbReference type="RefSeq" id="WP_105046277.1">
    <property type="nucleotide sequence ID" value="NZ_CP150662.1"/>
</dbReference>
<evidence type="ECO:0000313" key="1">
    <source>
        <dbReference type="EMBL" id="PQJ75135.1"/>
    </source>
</evidence>
<keyword evidence="2" id="KW-1185">Reference proteome</keyword>
<accession>A0A2S7WBX9</accession>
<evidence type="ECO:0000313" key="2">
    <source>
        <dbReference type="Proteomes" id="UP000237608"/>
    </source>
</evidence>
<gene>
    <name evidence="1" type="ORF">BTO13_07695</name>
</gene>
<name>A0A2S7WBX9_9FLAO</name>